<dbReference type="EMBL" id="CAMAPD010000014">
    <property type="protein sequence ID" value="CAH9063444.1"/>
    <property type="molecule type" value="Genomic_DNA"/>
</dbReference>
<dbReference type="InterPro" id="IPR007492">
    <property type="entry name" value="LytTR_DNA-bd_dom"/>
</dbReference>
<feature type="transmembrane region" description="Helical" evidence="2">
    <location>
        <begin position="20"/>
        <end position="39"/>
    </location>
</feature>
<evidence type="ECO:0000256" key="1">
    <source>
        <dbReference type="ARBA" id="ARBA00023012"/>
    </source>
</evidence>
<dbReference type="SMART" id="SM00850">
    <property type="entry name" value="LytTR"/>
    <property type="match status" value="1"/>
</dbReference>
<feature type="transmembrane region" description="Helical" evidence="2">
    <location>
        <begin position="54"/>
        <end position="75"/>
    </location>
</feature>
<evidence type="ECO:0000256" key="2">
    <source>
        <dbReference type="SAM" id="Phobius"/>
    </source>
</evidence>
<sequence>MYGFNAQIQKPKQRLKYQCLLSTIIWTVIILVLSCISWVHDLIVAEHDRIDDPIWWSLQEWCLWYLLTPITFALLDKLQQLNLVNRKGYFITLLPMYCTAMVYQAIFDVFVYQDPILGTLVYFAPSHLLILYISTLLWHKLWKTPEKVSSHPAMLLVDQGKHKTLLPMHDIVSLSAASNYVEIHSPSNTYIKRATLKDLMQKLPPNLYIQCHRSHIINLSCIKHIERKPSGSGLIHLNNGHVVPLSKRYYSDVRSLCAG</sequence>
<organism evidence="4 5">
    <name type="scientific">Pseudoalteromonas holothuriae</name>
    <dbReference type="NCBI Taxonomy" id="2963714"/>
    <lineage>
        <taxon>Bacteria</taxon>
        <taxon>Pseudomonadati</taxon>
        <taxon>Pseudomonadota</taxon>
        <taxon>Gammaproteobacteria</taxon>
        <taxon>Alteromonadales</taxon>
        <taxon>Pseudoalteromonadaceae</taxon>
        <taxon>Pseudoalteromonas</taxon>
    </lineage>
</organism>
<dbReference type="InterPro" id="IPR046947">
    <property type="entry name" value="LytR-like"/>
</dbReference>
<dbReference type="PROSITE" id="PS50930">
    <property type="entry name" value="HTH_LYTTR"/>
    <property type="match status" value="1"/>
</dbReference>
<dbReference type="PANTHER" id="PTHR37299">
    <property type="entry name" value="TRANSCRIPTIONAL REGULATOR-RELATED"/>
    <property type="match status" value="1"/>
</dbReference>
<dbReference type="PANTHER" id="PTHR37299:SF1">
    <property type="entry name" value="STAGE 0 SPORULATION PROTEIN A HOMOLOG"/>
    <property type="match status" value="1"/>
</dbReference>
<comment type="caution">
    <text evidence="4">The sequence shown here is derived from an EMBL/GenBank/DDBJ whole genome shotgun (WGS) entry which is preliminary data.</text>
</comment>
<dbReference type="Gene3D" id="2.40.50.1020">
    <property type="entry name" value="LytTr DNA-binding domain"/>
    <property type="match status" value="1"/>
</dbReference>
<dbReference type="RefSeq" id="WP_261594206.1">
    <property type="nucleotide sequence ID" value="NZ_CAMAPD010000014.1"/>
</dbReference>
<evidence type="ECO:0000259" key="3">
    <source>
        <dbReference type="PROSITE" id="PS50930"/>
    </source>
</evidence>
<keyword evidence="2" id="KW-0812">Transmembrane</keyword>
<keyword evidence="2" id="KW-1133">Transmembrane helix</keyword>
<dbReference type="Proteomes" id="UP001152485">
    <property type="component" value="Unassembled WGS sequence"/>
</dbReference>
<feature type="transmembrane region" description="Helical" evidence="2">
    <location>
        <begin position="119"/>
        <end position="138"/>
    </location>
</feature>
<reference evidence="4 5" key="1">
    <citation type="submission" date="2022-07" db="EMBL/GenBank/DDBJ databases">
        <authorList>
            <person name="Criscuolo A."/>
        </authorList>
    </citation>
    <scope>NUCLEOTIDE SEQUENCE [LARGE SCALE GENOMIC DNA]</scope>
    <source>
        <strain evidence="5">CIP 111951</strain>
    </source>
</reference>
<proteinExistence type="predicted"/>
<dbReference type="Pfam" id="PF04397">
    <property type="entry name" value="LytTR"/>
    <property type="match status" value="1"/>
</dbReference>
<protein>
    <recommendedName>
        <fullName evidence="3">HTH LytTR-type domain-containing protein</fullName>
    </recommendedName>
</protein>
<keyword evidence="2" id="KW-0472">Membrane</keyword>
<evidence type="ECO:0000313" key="5">
    <source>
        <dbReference type="Proteomes" id="UP001152485"/>
    </source>
</evidence>
<feature type="transmembrane region" description="Helical" evidence="2">
    <location>
        <begin position="87"/>
        <end position="107"/>
    </location>
</feature>
<name>A0ABM9GL27_9GAMM</name>
<keyword evidence="1" id="KW-0902">Two-component regulatory system</keyword>
<evidence type="ECO:0000313" key="4">
    <source>
        <dbReference type="EMBL" id="CAH9063444.1"/>
    </source>
</evidence>
<gene>
    <name evidence="4" type="ORF">PSECIP111951_02904</name>
</gene>
<accession>A0ABM9GL27</accession>
<feature type="domain" description="HTH LytTR-type" evidence="3">
    <location>
        <begin position="165"/>
        <end position="259"/>
    </location>
</feature>